<evidence type="ECO:0000313" key="1">
    <source>
        <dbReference type="EMBL" id="GAH10812.1"/>
    </source>
</evidence>
<proteinExistence type="predicted"/>
<protein>
    <submittedName>
        <fullName evidence="1">Uncharacterized protein</fullName>
    </submittedName>
</protein>
<dbReference type="EMBL" id="BART01033763">
    <property type="protein sequence ID" value="GAH10812.1"/>
    <property type="molecule type" value="Genomic_DNA"/>
</dbReference>
<reference evidence="1" key="1">
    <citation type="journal article" date="2014" name="Front. Microbiol.">
        <title>High frequency of phylogenetically diverse reductive dehalogenase-homologous genes in deep subseafloor sedimentary metagenomes.</title>
        <authorList>
            <person name="Kawai M."/>
            <person name="Futagami T."/>
            <person name="Toyoda A."/>
            <person name="Takaki Y."/>
            <person name="Nishi S."/>
            <person name="Hori S."/>
            <person name="Arai W."/>
            <person name="Tsubouchi T."/>
            <person name="Morono Y."/>
            <person name="Uchiyama I."/>
            <person name="Ito T."/>
            <person name="Fujiyama A."/>
            <person name="Inagaki F."/>
            <person name="Takami H."/>
        </authorList>
    </citation>
    <scope>NUCLEOTIDE SEQUENCE</scope>
    <source>
        <strain evidence="1">Expedition CK06-06</strain>
    </source>
</reference>
<accession>X1CSN4</accession>
<comment type="caution">
    <text evidence="1">The sequence shown here is derived from an EMBL/GenBank/DDBJ whole genome shotgun (WGS) entry which is preliminary data.</text>
</comment>
<gene>
    <name evidence="1" type="ORF">S01H4_57899</name>
</gene>
<dbReference type="AlphaFoldDB" id="X1CSN4"/>
<sequence>MKAILKVTYKIETDKDGKEYLKGVSESGDWDAFKKVFVIPRYPDKVEVSFK</sequence>
<name>X1CSN4_9ZZZZ</name>
<organism evidence="1">
    <name type="scientific">marine sediment metagenome</name>
    <dbReference type="NCBI Taxonomy" id="412755"/>
    <lineage>
        <taxon>unclassified sequences</taxon>
        <taxon>metagenomes</taxon>
        <taxon>ecological metagenomes</taxon>
    </lineage>
</organism>